<dbReference type="RefSeq" id="WP_301622499.1">
    <property type="nucleotide sequence ID" value="NZ_JAOSKY010000009.1"/>
</dbReference>
<dbReference type="EMBL" id="JAOSKY010000009">
    <property type="protein sequence ID" value="MCU7249445.1"/>
    <property type="molecule type" value="Genomic_DNA"/>
</dbReference>
<evidence type="ECO:0000256" key="4">
    <source>
        <dbReference type="ARBA" id="ARBA00022737"/>
    </source>
</evidence>
<dbReference type="SUPFAM" id="SSF52058">
    <property type="entry name" value="L domain-like"/>
    <property type="match status" value="1"/>
</dbReference>
<keyword evidence="7" id="KW-0175">Coiled coil</keyword>
<evidence type="ECO:0000256" key="1">
    <source>
        <dbReference type="ARBA" id="ARBA00000900"/>
    </source>
</evidence>
<sequence length="2336" mass="261412">MSKDPDSTPTASAERKPAATRSIHGDLLEKAIPGWLTDATPERRAALKRAAAPLPPWYLQASASRRQAFNEALTASFSAQTRLDKAMSWLQDIDTFAAPLLSKALKERFNVELDVHKTFLQLRKPLELGILGIDISSFDVLKLPLLQAALHNFEESECERGAFHQSSGFQVQGARAGLMEAVSTSLTVEQFTGLCRTLDIGAKYQAYLKEHLHPEDGVSEAVLREKFSRAQKTALRAAAERALLQKDIEPKDYTSILEIIDGNLQPYQGKKQIWFRDLNLMNRRMTGCMWFTISEKYRYTDEWLIYIPNDPDHPLKRYNPTQTRELFKQRFTAGAQGAGPTLYQRFFSQFVAYADLPYYFSQFTQDTPEQSFDEKLAPYASLLNELLKGANPFGLLFGVDELPPTPAVRQVPNDDPYLRPGSQTRRGDGPGLWAENVDPFQYLFDEYRRKLIDDARHHAVPTADVDARVRSQKFATLLNAGMLVLTTASMFVPVLGEVMMGVMTYPILQEAFAGVIEWSEGDRKAAREHLLDVAQNLALIALTAGAGKALAKWVAVRPEPLIEDLHQVTLPDGKTRLWKADLQGYESAVGFTADFTPDARGQYLLNGKHYIRMGGKTYEQFYDTTAGKWRIRHPSDAQACQPLLTHNHAGAWRLAQERPLAWDRLTLLRRIGHSVEAWSDEELLRIGEISGLSDSALRKMHMDNALPPPQLAEAMRLFDADRGVGQLIEQVASGQSAGSHYLSILPLMSKMPRWPQGRVLEVFEQADLSGASVKYGSERLVPTAPVKPSIRISRTDVRSGELLARILAALDESEIVRLLGGEGARVYDLRPEEFRKQIADYVRTRRPVLFESLYQGTGPLDARVGKLQRVCPGLSEPAAQAVLAQSDSATLARLDSGQRVPLPLQEMARWYAREGRLTRAFGGLYRQSMALPDSARLALHSLEKLPGWPDNLRLEIRDGGIEGRLIDGIGSETAGERKYLVKRGPSYQAFNERGESLNSMSRYEDNFYSSIMHALPDSARRSLGLAEVGRSADLQRAIIDYATAHREASLQVLDEAAGRKRWFKPPQRISATQVGYPASGEFTGMVAALVPRVRDVYPGLLDEQASQFVLSHLRSGKTEQQILHLLNNRMREWEAMETTLNQWVAEVSGAHVSTVAGREFIAQSFKTSWRMSPLADEFVQFRGLNVVSGQALPALTADFSHVRELILMGPGASQLLPCFPNVEVLNFAAPEIAANELFDALAPLKNLKELNLGLHSLHGISEHWGRLPNLQALELLVQRGGVAAEASERLDLSALRQLRHLEVNDEQMREWPDGVLSLPHLELLDLRHTGIAQLPADIHVGHERLLSGLSLDWSRFSREAFRPVYEQFSRQPQRAGDLDGMLKSYCRGQFMGFGGDLPSFYEDLTQPFVESWPYNQARYAAIEKLADQYAQLKQMEAWVADPFDLQDGGYVRASMANVLKTNWRAGLLQRYGSVMSGRLNLFAAGQAAILELGAVGVETLPLLPAEGFTHVTSLRIKGLRAPVAPLREFLRTFSNVKALELKDCGLSELPLQAGDIAGLEHLNLQGNPLATVDVSALTGLQSLDLTRTPLSQWPTGAENLSQLTSLDLRGSRVSSIPPTALARDELVIAANLTDALLTPQARTGLAAARLRIEQARGMEEGTLLRFAHQGVPSEFPPRENAMTLLRRLLPLPPTIEPGSGTPWLVRRLQGLDPGISSTWGEEILERMRGAGTTDAQIAERLDNWQRELEALTRRLNDWLYIREVSGEGWLVSSHTRRLAAQRIVRCWRDRLSGVAGPVGHELGLDGLQLGDLPRLPVSFNDVNELNLTGTRISEQGSNDFLRAFPNLRTLNLSGQALEALPGAVTQMNALQRLELSSTGIQDPASLYFSLATHENLRWLDLSHNLLETFSVENFEHLQGLDLRNNRLSDWPDGVLESTSLTTLNLSGNDIVSIPEQALDGTHEALMAGTDLSDNHNLSLESLQRLFVYTQEEDRGPVLGIPFADIERMMDDYVSESGSISYDGNDTDTLNVSEDDFSPPREEDEFIPELLAQALSRQMEPWLRDVLPEDIEHYRAVWERVAAEPDNGNFFNLLSEMRDTQEFKLHRSDLTRRIWSVMEAADSFADLRQSLFDLARTHTTCVDGRTLALSEIEVKVYVHNALLQVEPGLEQKGRALLALSRRLFRLDEVESLARQAAPHDLDRAEVRLQYRIGMTDGWPDGLTLPGQPRAMKFRRPLDGSHLIDARQQVLNAEQSERFFEVLIGRGYWVDYLKEKYPQAFAELKQRADANLERLEDEHDDLASDAYSERLQMLEIERSTELNLKLLELSRQEVQDNA</sequence>
<feature type="active site" description="Glycyl thioester intermediate" evidence="6">
    <location>
        <position position="2140"/>
    </location>
</feature>
<feature type="domain" description="NEL" evidence="9">
    <location>
        <begin position="2053"/>
        <end position="2336"/>
    </location>
</feature>
<keyword evidence="6" id="KW-0808">Transferase</keyword>
<proteinExistence type="inferred from homology"/>
<accession>A0A9X2XI43</accession>
<keyword evidence="3" id="KW-0433">Leucine-rich repeat</keyword>
<comment type="PTM">
    <text evidence="6">Ubiquitinated in the presence of host E1 ubiquitin-activating enzyme, E2 ubiquitin-conjugating enzyme and ubiquitin.</text>
</comment>
<dbReference type="PROSITE" id="PS51450">
    <property type="entry name" value="LRR"/>
    <property type="match status" value="2"/>
</dbReference>
<dbReference type="SMART" id="SM00369">
    <property type="entry name" value="LRR_TYP"/>
    <property type="match status" value="6"/>
</dbReference>
<keyword evidence="5" id="KW-0843">Virulence</keyword>
<evidence type="ECO:0000256" key="8">
    <source>
        <dbReference type="SAM" id="MobiDB-lite"/>
    </source>
</evidence>
<comment type="similarity">
    <text evidence="6">Belongs to the LRR-containing bacterial E3 ligase family.</text>
</comment>
<dbReference type="GO" id="GO:0016567">
    <property type="term" value="P:protein ubiquitination"/>
    <property type="evidence" value="ECO:0007669"/>
    <property type="project" value="InterPro"/>
</dbReference>
<dbReference type="Pfam" id="PF14496">
    <property type="entry name" value="NEL"/>
    <property type="match status" value="1"/>
</dbReference>
<dbReference type="InterPro" id="IPR050216">
    <property type="entry name" value="LRR_domain-containing"/>
</dbReference>
<dbReference type="GO" id="GO:0005737">
    <property type="term" value="C:cytoplasm"/>
    <property type="evidence" value="ECO:0007669"/>
    <property type="project" value="TreeGrafter"/>
</dbReference>
<evidence type="ECO:0000259" key="9">
    <source>
        <dbReference type="PROSITE" id="PS52053"/>
    </source>
</evidence>
<reference evidence="10" key="2">
    <citation type="journal article" date="2023" name="mSystems">
        <title>Charting the Lipopeptidome of Nonpathogenic Pseudomonas.</title>
        <authorList>
            <person name="Cesa-Luna C."/>
            <person name="Geudens N."/>
            <person name="Girard L."/>
            <person name="De Roo V."/>
            <person name="Maklad H.R."/>
            <person name="Martins J.C."/>
            <person name="Hofte M."/>
            <person name="De Mot R."/>
        </authorList>
    </citation>
    <scope>NUCLEOTIDE SEQUENCE</scope>
    <source>
        <strain evidence="10">B1M3-32</strain>
    </source>
</reference>
<dbReference type="PROSITE" id="PS52053">
    <property type="entry name" value="NEL"/>
    <property type="match status" value="1"/>
</dbReference>
<dbReference type="Gene3D" id="1.20.58.360">
    <property type="entry name" value="Shigella T3SS effector IpaH defines"/>
    <property type="match status" value="1"/>
</dbReference>
<evidence type="ECO:0000313" key="10">
    <source>
        <dbReference type="EMBL" id="MCU7249445.1"/>
    </source>
</evidence>
<keyword evidence="6" id="KW-0833">Ubl conjugation pathway</keyword>
<dbReference type="InterPro" id="IPR001611">
    <property type="entry name" value="Leu-rich_rpt"/>
</dbReference>
<feature type="region of interest" description="Disordered" evidence="8">
    <location>
        <begin position="1"/>
        <end position="23"/>
    </location>
</feature>
<dbReference type="InterPro" id="IPR032675">
    <property type="entry name" value="LRR_dom_sf"/>
</dbReference>
<dbReference type="GO" id="GO:0061630">
    <property type="term" value="F:ubiquitin protein ligase activity"/>
    <property type="evidence" value="ECO:0007669"/>
    <property type="project" value="UniProtKB-EC"/>
</dbReference>
<dbReference type="EC" id="2.3.2.27" evidence="2"/>
<dbReference type="PANTHER" id="PTHR48051">
    <property type="match status" value="1"/>
</dbReference>
<dbReference type="InterPro" id="IPR046673">
    <property type="entry name" value="ToxA_N"/>
</dbReference>
<comment type="catalytic activity">
    <reaction evidence="1">
        <text>S-ubiquitinyl-[E2 ubiquitin-conjugating enzyme]-L-cysteine + [acceptor protein]-L-lysine = [E2 ubiquitin-conjugating enzyme]-L-cysteine + N(6)-ubiquitinyl-[acceptor protein]-L-lysine.</text>
        <dbReference type="EC" id="2.3.2.27"/>
    </reaction>
</comment>
<dbReference type="GO" id="GO:0005576">
    <property type="term" value="C:extracellular region"/>
    <property type="evidence" value="ECO:0007669"/>
    <property type="project" value="UniProtKB-UniRule"/>
</dbReference>
<dbReference type="Gene3D" id="3.80.10.10">
    <property type="entry name" value="Ribonuclease Inhibitor"/>
    <property type="match status" value="3"/>
</dbReference>
<evidence type="ECO:0000313" key="11">
    <source>
        <dbReference type="Proteomes" id="UP001139955"/>
    </source>
</evidence>
<reference evidence="10" key="1">
    <citation type="submission" date="2022-09" db="EMBL/GenBank/DDBJ databases">
        <authorList>
            <person name="Cesa-Luna C."/>
            <person name="Girard L."/>
            <person name="Lood C."/>
            <person name="Hofte M."/>
            <person name="De Mot R."/>
        </authorList>
    </citation>
    <scope>NUCLEOTIDE SEQUENCE</scope>
    <source>
        <strain evidence="10">B1M3-32</strain>
    </source>
</reference>
<evidence type="ECO:0000256" key="6">
    <source>
        <dbReference type="PROSITE-ProRule" id="PRU01398"/>
    </source>
</evidence>
<dbReference type="InterPro" id="IPR003591">
    <property type="entry name" value="Leu-rich_rpt_typical-subtyp"/>
</dbReference>
<keyword evidence="6" id="KW-0964">Secreted</keyword>
<feature type="compositionally biased region" description="Basic and acidic residues" evidence="8">
    <location>
        <begin position="13"/>
        <end position="23"/>
    </location>
</feature>
<keyword evidence="4" id="KW-0677">Repeat</keyword>
<keyword evidence="11" id="KW-1185">Reference proteome</keyword>
<dbReference type="Pfam" id="PF20178">
    <property type="entry name" value="ToxA_N"/>
    <property type="match status" value="1"/>
</dbReference>
<dbReference type="PANTHER" id="PTHR48051:SF1">
    <property type="entry name" value="RAS SUPPRESSOR PROTEIN 1"/>
    <property type="match status" value="1"/>
</dbReference>
<dbReference type="InterPro" id="IPR029487">
    <property type="entry name" value="NEL_dom"/>
</dbReference>
<dbReference type="Pfam" id="PF00560">
    <property type="entry name" value="LRR_1"/>
    <property type="match status" value="1"/>
</dbReference>
<evidence type="ECO:0000256" key="3">
    <source>
        <dbReference type="ARBA" id="ARBA00022614"/>
    </source>
</evidence>
<evidence type="ECO:0000256" key="2">
    <source>
        <dbReference type="ARBA" id="ARBA00012483"/>
    </source>
</evidence>
<organism evidence="10 11">
    <name type="scientific">Pseudomonas koreensis</name>
    <dbReference type="NCBI Taxonomy" id="198620"/>
    <lineage>
        <taxon>Bacteria</taxon>
        <taxon>Pseudomonadati</taxon>
        <taxon>Pseudomonadota</taxon>
        <taxon>Gammaproteobacteria</taxon>
        <taxon>Pseudomonadales</taxon>
        <taxon>Pseudomonadaceae</taxon>
        <taxon>Pseudomonas</taxon>
    </lineage>
</organism>
<evidence type="ECO:0000256" key="5">
    <source>
        <dbReference type="ARBA" id="ARBA00023026"/>
    </source>
</evidence>
<comment type="caution">
    <text evidence="10">The sequence shown here is derived from an EMBL/GenBank/DDBJ whole genome shotgun (WGS) entry which is preliminary data.</text>
</comment>
<name>A0A9X2XI43_9PSED</name>
<evidence type="ECO:0000256" key="7">
    <source>
        <dbReference type="SAM" id="Coils"/>
    </source>
</evidence>
<gene>
    <name evidence="10" type="ORF">OC940_16695</name>
</gene>
<keyword evidence="6" id="KW-0832">Ubl conjugation</keyword>
<feature type="region of interest" description="Disordered" evidence="8">
    <location>
        <begin position="408"/>
        <end position="430"/>
    </location>
</feature>
<keyword evidence="6" id="KW-1035">Host cytoplasm</keyword>
<dbReference type="Proteomes" id="UP001139955">
    <property type="component" value="Unassembled WGS sequence"/>
</dbReference>
<feature type="coiled-coil region" evidence="7">
    <location>
        <begin position="1734"/>
        <end position="1761"/>
    </location>
</feature>
<protein>
    <recommendedName>
        <fullName evidence="2">RING-type E3 ubiquitin transferase</fullName>
        <ecNumber evidence="2">2.3.2.27</ecNumber>
    </recommendedName>
</protein>